<dbReference type="GO" id="GO:0043190">
    <property type="term" value="C:ATP-binding cassette (ABC) transporter complex"/>
    <property type="evidence" value="ECO:0007669"/>
    <property type="project" value="InterPro"/>
</dbReference>
<dbReference type="GO" id="GO:0006865">
    <property type="term" value="P:amino acid transport"/>
    <property type="evidence" value="ECO:0007669"/>
    <property type="project" value="UniProtKB-KW"/>
</dbReference>
<dbReference type="InterPro" id="IPR000515">
    <property type="entry name" value="MetI-like"/>
</dbReference>
<keyword evidence="4 8" id="KW-0812">Transmembrane</keyword>
<feature type="transmembrane region" description="Helical" evidence="8">
    <location>
        <begin position="182"/>
        <end position="207"/>
    </location>
</feature>
<evidence type="ECO:0000256" key="1">
    <source>
        <dbReference type="ARBA" id="ARBA00004651"/>
    </source>
</evidence>
<dbReference type="InterPro" id="IPR035906">
    <property type="entry name" value="MetI-like_sf"/>
</dbReference>
<dbReference type="PANTHER" id="PTHR30614:SF0">
    <property type="entry name" value="L-CYSTINE TRANSPORT SYSTEM PERMEASE PROTEIN TCYL"/>
    <property type="match status" value="1"/>
</dbReference>
<dbReference type="CDD" id="cd06261">
    <property type="entry name" value="TM_PBP2"/>
    <property type="match status" value="1"/>
</dbReference>
<dbReference type="Proteomes" id="UP000677413">
    <property type="component" value="Unassembled WGS sequence"/>
</dbReference>
<evidence type="ECO:0000256" key="4">
    <source>
        <dbReference type="ARBA" id="ARBA00022692"/>
    </source>
</evidence>
<keyword evidence="12" id="KW-1185">Reference proteome</keyword>
<evidence type="ECO:0000313" key="11">
    <source>
        <dbReference type="EMBL" id="MBQ0854587.1"/>
    </source>
</evidence>
<dbReference type="GO" id="GO:0022857">
    <property type="term" value="F:transmembrane transporter activity"/>
    <property type="evidence" value="ECO:0007669"/>
    <property type="project" value="InterPro"/>
</dbReference>
<comment type="caution">
    <text evidence="11">The sequence shown here is derived from an EMBL/GenBank/DDBJ whole genome shotgun (WGS) entry which is preliminary data.</text>
</comment>
<gene>
    <name evidence="11" type="ORF">J8N05_41230</name>
</gene>
<sequence>MGGFLDKVVSANFLSATWLTLELTVVSMLLGVAGGVLLALAKGGPRPLGWLVDAYVWLFRGTPVLLQLIFVFNVLPLWGLNFSPFACAVIALTLNEIAYMAEIVRGGLLGVDRGQRTAAHMLGLSEAKILRWVVLPQAARLVLPPTGNQFVGMLKTSALASVVSVQDLMLTAQRQAAADFDYVGSLCAAAVHYLVLTTLLTVGLRWLERRLDVTRRAAARQDRKPTLRHTDTAALDPTAR</sequence>
<feature type="transmembrane region" description="Helical" evidence="8">
    <location>
        <begin position="52"/>
        <end position="75"/>
    </location>
</feature>
<dbReference type="InterPro" id="IPR010065">
    <property type="entry name" value="AA_ABC_transptr_permease_3TM"/>
</dbReference>
<keyword evidence="6 8" id="KW-1133">Transmembrane helix</keyword>
<evidence type="ECO:0000256" key="7">
    <source>
        <dbReference type="ARBA" id="ARBA00023136"/>
    </source>
</evidence>
<keyword evidence="2 8" id="KW-0813">Transport</keyword>
<comment type="subcellular location">
    <subcellularLocation>
        <location evidence="1 8">Cell membrane</location>
        <topology evidence="1 8">Multi-pass membrane protein</topology>
    </subcellularLocation>
</comment>
<feature type="domain" description="ABC transmembrane type-1" evidence="10">
    <location>
        <begin position="17"/>
        <end position="204"/>
    </location>
</feature>
<evidence type="ECO:0000256" key="3">
    <source>
        <dbReference type="ARBA" id="ARBA00022475"/>
    </source>
</evidence>
<dbReference type="RefSeq" id="WP_210892341.1">
    <property type="nucleotide sequence ID" value="NZ_JAGPYQ010000002.1"/>
</dbReference>
<comment type="similarity">
    <text evidence="8">Belongs to the binding-protein-dependent transport system permease family.</text>
</comment>
<dbReference type="PANTHER" id="PTHR30614">
    <property type="entry name" value="MEMBRANE COMPONENT OF AMINO ACID ABC TRANSPORTER"/>
    <property type="match status" value="1"/>
</dbReference>
<evidence type="ECO:0000256" key="6">
    <source>
        <dbReference type="ARBA" id="ARBA00022989"/>
    </source>
</evidence>
<name>A0A940Y7K7_9ACTN</name>
<keyword evidence="7 8" id="KW-0472">Membrane</keyword>
<accession>A0A940Y7K7</accession>
<dbReference type="NCBIfam" id="TIGR01726">
    <property type="entry name" value="HEQRo_perm_3TM"/>
    <property type="match status" value="1"/>
</dbReference>
<feature type="transmembrane region" description="Helical" evidence="8">
    <location>
        <begin position="20"/>
        <end position="40"/>
    </location>
</feature>
<organism evidence="11 12">
    <name type="scientific">Streptomyces liliiviolaceus</name>
    <dbReference type="NCBI Taxonomy" id="2823109"/>
    <lineage>
        <taxon>Bacteria</taxon>
        <taxon>Bacillati</taxon>
        <taxon>Actinomycetota</taxon>
        <taxon>Actinomycetes</taxon>
        <taxon>Kitasatosporales</taxon>
        <taxon>Streptomycetaceae</taxon>
        <taxon>Streptomyces</taxon>
    </lineage>
</organism>
<feature type="compositionally biased region" description="Basic and acidic residues" evidence="9">
    <location>
        <begin position="218"/>
        <end position="231"/>
    </location>
</feature>
<evidence type="ECO:0000259" key="10">
    <source>
        <dbReference type="PROSITE" id="PS50928"/>
    </source>
</evidence>
<dbReference type="AlphaFoldDB" id="A0A940Y7K7"/>
<evidence type="ECO:0000313" key="12">
    <source>
        <dbReference type="Proteomes" id="UP000677413"/>
    </source>
</evidence>
<dbReference type="Pfam" id="PF00528">
    <property type="entry name" value="BPD_transp_1"/>
    <property type="match status" value="1"/>
</dbReference>
<dbReference type="PROSITE" id="PS50928">
    <property type="entry name" value="ABC_TM1"/>
    <property type="match status" value="1"/>
</dbReference>
<keyword evidence="5" id="KW-0029">Amino-acid transport</keyword>
<keyword evidence="3" id="KW-1003">Cell membrane</keyword>
<protein>
    <submittedName>
        <fullName evidence="11">Amino acid ABC transporter permease</fullName>
    </submittedName>
</protein>
<dbReference type="InterPro" id="IPR043429">
    <property type="entry name" value="ArtM/GltK/GlnP/TcyL/YhdX-like"/>
</dbReference>
<dbReference type="Gene3D" id="1.10.3720.10">
    <property type="entry name" value="MetI-like"/>
    <property type="match status" value="1"/>
</dbReference>
<evidence type="ECO:0000256" key="2">
    <source>
        <dbReference type="ARBA" id="ARBA00022448"/>
    </source>
</evidence>
<evidence type="ECO:0000256" key="5">
    <source>
        <dbReference type="ARBA" id="ARBA00022970"/>
    </source>
</evidence>
<proteinExistence type="inferred from homology"/>
<feature type="region of interest" description="Disordered" evidence="9">
    <location>
        <begin position="218"/>
        <end position="240"/>
    </location>
</feature>
<evidence type="ECO:0000256" key="9">
    <source>
        <dbReference type="SAM" id="MobiDB-lite"/>
    </source>
</evidence>
<evidence type="ECO:0000256" key="8">
    <source>
        <dbReference type="RuleBase" id="RU363032"/>
    </source>
</evidence>
<reference evidence="11 12" key="1">
    <citation type="submission" date="2021-04" db="EMBL/GenBank/DDBJ databases">
        <authorList>
            <person name="Tang X."/>
            <person name="Zhou X."/>
            <person name="Chen X."/>
            <person name="Cernava T."/>
            <person name="Zhang C."/>
        </authorList>
    </citation>
    <scope>NUCLEOTIDE SEQUENCE [LARGE SCALE GENOMIC DNA]</scope>
    <source>
        <strain evidence="11 12">BH-SS-21</strain>
    </source>
</reference>
<dbReference type="EMBL" id="JAGPYQ010000002">
    <property type="protein sequence ID" value="MBQ0854587.1"/>
    <property type="molecule type" value="Genomic_DNA"/>
</dbReference>
<dbReference type="SUPFAM" id="SSF161098">
    <property type="entry name" value="MetI-like"/>
    <property type="match status" value="1"/>
</dbReference>